<comment type="caution">
    <text evidence="1">The sequence shown here is derived from an EMBL/GenBank/DDBJ whole genome shotgun (WGS) entry which is preliminary data.</text>
</comment>
<keyword evidence="2" id="KW-1185">Reference proteome</keyword>
<proteinExistence type="predicted"/>
<protein>
    <submittedName>
        <fullName evidence="1">DUF2958 domain-containing protein</fullName>
    </submittedName>
</protein>
<dbReference type="InterPro" id="IPR021341">
    <property type="entry name" value="DUF2958"/>
</dbReference>
<reference evidence="1 2" key="1">
    <citation type="submission" date="2019-12" db="EMBL/GenBank/DDBJ databases">
        <title>The draft genomic sequence of strain Chitinophaga oryziterrae JCM 16595.</title>
        <authorList>
            <person name="Zhang X."/>
        </authorList>
    </citation>
    <scope>NUCLEOTIDE SEQUENCE [LARGE SCALE GENOMIC DNA]</scope>
    <source>
        <strain evidence="1 2">JCM 16595</strain>
    </source>
</reference>
<organism evidence="1 2">
    <name type="scientific">Chitinophaga oryziterrae</name>
    <dbReference type="NCBI Taxonomy" id="1031224"/>
    <lineage>
        <taxon>Bacteria</taxon>
        <taxon>Pseudomonadati</taxon>
        <taxon>Bacteroidota</taxon>
        <taxon>Chitinophagia</taxon>
        <taxon>Chitinophagales</taxon>
        <taxon>Chitinophagaceae</taxon>
        <taxon>Chitinophaga</taxon>
    </lineage>
</organism>
<evidence type="ECO:0000313" key="1">
    <source>
        <dbReference type="EMBL" id="MVT42410.1"/>
    </source>
</evidence>
<dbReference type="Proteomes" id="UP000468388">
    <property type="component" value="Unassembled WGS sequence"/>
</dbReference>
<evidence type="ECO:0000313" key="2">
    <source>
        <dbReference type="Proteomes" id="UP000468388"/>
    </source>
</evidence>
<dbReference type="AlphaFoldDB" id="A0A6N8JB10"/>
<sequence>MKHLFTNTQYQQLLQNGSNKIKRWDLHPVAKLTMPGHAFSWLLTDIDPQDPNVGYGLYIEFDGFIAYGSVDLKELLTIKDEMGFGIENDPSFNAKFSLEVYKSAHWWHGHLVEDEEMLQRFVIEPMRYSQLSLF</sequence>
<name>A0A6N8JB10_9BACT</name>
<gene>
    <name evidence="1" type="ORF">GO495_17590</name>
</gene>
<dbReference type="Pfam" id="PF11171">
    <property type="entry name" value="DUF2958"/>
    <property type="match status" value="1"/>
</dbReference>
<dbReference type="RefSeq" id="WP_157301046.1">
    <property type="nucleotide sequence ID" value="NZ_BAAAZB010000002.1"/>
</dbReference>
<accession>A0A6N8JB10</accession>
<dbReference type="OrthoDB" id="1070337at2"/>
<dbReference type="EMBL" id="WRXO01000005">
    <property type="protein sequence ID" value="MVT42410.1"/>
    <property type="molecule type" value="Genomic_DNA"/>
</dbReference>